<feature type="domain" description="Bromo" evidence="4">
    <location>
        <begin position="23"/>
        <end position="93"/>
    </location>
</feature>
<dbReference type="PANTHER" id="PTHR46136:SF1">
    <property type="entry name" value="TRANSCRIPTION FACTOR GTE11-RELATED"/>
    <property type="match status" value="1"/>
</dbReference>
<dbReference type="RefSeq" id="XP_029239277.1">
    <property type="nucleotide sequence ID" value="XM_029380872.1"/>
</dbReference>
<gene>
    <name evidence="5" type="ORF">TraAM80_03922</name>
</gene>
<dbReference type="Pfam" id="PF00439">
    <property type="entry name" value="Bromodomain"/>
    <property type="match status" value="1"/>
</dbReference>
<dbReference type="PROSITE" id="PS50014">
    <property type="entry name" value="BROMODOMAIN_2"/>
    <property type="match status" value="1"/>
</dbReference>
<keyword evidence="6" id="KW-1185">Reference proteome</keyword>
<keyword evidence="1 2" id="KW-0103">Bromodomain</keyword>
<reference evidence="5 6" key="1">
    <citation type="journal article" date="2018" name="BMC Genomics">
        <title>Genomic comparison of Trypanosoma conorhini and Trypanosoma rangeli to Trypanosoma cruzi strains of high and low virulence.</title>
        <authorList>
            <person name="Bradwell K.R."/>
            <person name="Koparde V.N."/>
            <person name="Matveyev A.V."/>
            <person name="Serrano M.G."/>
            <person name="Alves J.M."/>
            <person name="Parikh H."/>
            <person name="Huang B."/>
            <person name="Lee V."/>
            <person name="Espinosa-Alvarez O."/>
            <person name="Ortiz P.A."/>
            <person name="Costa-Martins A.G."/>
            <person name="Teixeira M.M."/>
            <person name="Buck G.A."/>
        </authorList>
    </citation>
    <scope>NUCLEOTIDE SEQUENCE [LARGE SCALE GENOMIC DNA]</scope>
    <source>
        <strain evidence="5 6">AM80</strain>
    </source>
</reference>
<sequence length="218" mass="24156">MGKREREGTLNRARCLDFVRQLWDKDELKMFHHPVSATELPDYHEVIQFPVDLSTIRRGVEAGTYDSDAEVQNAVAQMISNALEYNAKGTEWHRQALAFREVYLELAKQCGLKVDEDAVYIPSAAFKDDESTLRKAEEEHAENIGDLLKKLEEDKAVPLEELRAKYSAGHPNEHVNESSGSSSGGSSDSSSDSGSDSSSGSSEEEEESDVSSDHDDDS</sequence>
<dbReference type="OrthoDB" id="21449at2759"/>
<dbReference type="InterPro" id="IPR001487">
    <property type="entry name" value="Bromodomain"/>
</dbReference>
<accession>A0A422NLU0</accession>
<dbReference type="AlphaFoldDB" id="A0A422NLU0"/>
<dbReference type="SUPFAM" id="SSF47370">
    <property type="entry name" value="Bromodomain"/>
    <property type="match status" value="1"/>
</dbReference>
<comment type="caution">
    <text evidence="5">The sequence shown here is derived from an EMBL/GenBank/DDBJ whole genome shotgun (WGS) entry which is preliminary data.</text>
</comment>
<dbReference type="InterPro" id="IPR052442">
    <property type="entry name" value="Env_Response_Regulator"/>
</dbReference>
<feature type="compositionally biased region" description="Low complexity" evidence="3">
    <location>
        <begin position="177"/>
        <end position="201"/>
    </location>
</feature>
<dbReference type="PROSITE" id="PS00633">
    <property type="entry name" value="BROMODOMAIN_1"/>
    <property type="match status" value="1"/>
</dbReference>
<dbReference type="OMA" id="LHKEQCL"/>
<evidence type="ECO:0000256" key="1">
    <source>
        <dbReference type="ARBA" id="ARBA00023117"/>
    </source>
</evidence>
<dbReference type="GeneID" id="40327855"/>
<dbReference type="CDD" id="cd04369">
    <property type="entry name" value="Bromodomain"/>
    <property type="match status" value="1"/>
</dbReference>
<dbReference type="PANTHER" id="PTHR46136">
    <property type="entry name" value="TRANSCRIPTION FACTOR GTE8"/>
    <property type="match status" value="1"/>
</dbReference>
<protein>
    <submittedName>
        <fullName evidence="5">Bromodomain protein</fullName>
    </submittedName>
</protein>
<evidence type="ECO:0000259" key="4">
    <source>
        <dbReference type="PROSITE" id="PS50014"/>
    </source>
</evidence>
<dbReference type="InterPro" id="IPR018359">
    <property type="entry name" value="Bromodomain_CS"/>
</dbReference>
<dbReference type="Gene3D" id="1.20.920.10">
    <property type="entry name" value="Bromodomain-like"/>
    <property type="match status" value="1"/>
</dbReference>
<evidence type="ECO:0000313" key="6">
    <source>
        <dbReference type="Proteomes" id="UP000283634"/>
    </source>
</evidence>
<dbReference type="Proteomes" id="UP000283634">
    <property type="component" value="Unassembled WGS sequence"/>
</dbReference>
<dbReference type="PRINTS" id="PR00503">
    <property type="entry name" value="BROMODOMAIN"/>
</dbReference>
<feature type="region of interest" description="Disordered" evidence="3">
    <location>
        <begin position="161"/>
        <end position="218"/>
    </location>
</feature>
<dbReference type="InterPro" id="IPR036427">
    <property type="entry name" value="Bromodomain-like_sf"/>
</dbReference>
<evidence type="ECO:0000256" key="2">
    <source>
        <dbReference type="PROSITE-ProRule" id="PRU00035"/>
    </source>
</evidence>
<feature type="compositionally biased region" description="Acidic residues" evidence="3">
    <location>
        <begin position="202"/>
        <end position="218"/>
    </location>
</feature>
<dbReference type="SMART" id="SM00297">
    <property type="entry name" value="BROMO"/>
    <property type="match status" value="1"/>
</dbReference>
<proteinExistence type="predicted"/>
<evidence type="ECO:0000256" key="3">
    <source>
        <dbReference type="SAM" id="MobiDB-lite"/>
    </source>
</evidence>
<name>A0A422NLU0_TRYRA</name>
<evidence type="ECO:0000313" key="5">
    <source>
        <dbReference type="EMBL" id="RNF06468.1"/>
    </source>
</evidence>
<dbReference type="EMBL" id="MKGL01000108">
    <property type="protein sequence ID" value="RNF06468.1"/>
    <property type="molecule type" value="Genomic_DNA"/>
</dbReference>
<organism evidence="5 6">
    <name type="scientific">Trypanosoma rangeli</name>
    <dbReference type="NCBI Taxonomy" id="5698"/>
    <lineage>
        <taxon>Eukaryota</taxon>
        <taxon>Discoba</taxon>
        <taxon>Euglenozoa</taxon>
        <taxon>Kinetoplastea</taxon>
        <taxon>Metakinetoplastina</taxon>
        <taxon>Trypanosomatida</taxon>
        <taxon>Trypanosomatidae</taxon>
        <taxon>Trypanosoma</taxon>
        <taxon>Herpetosoma</taxon>
    </lineage>
</organism>